<gene>
    <name evidence="1" type="ORF">X975_10952</name>
</gene>
<evidence type="ECO:0000313" key="1">
    <source>
        <dbReference type="EMBL" id="KFM72589.1"/>
    </source>
</evidence>
<sequence length="131" mass="15223">MYFMLGCFPRGKLSYNSKLAYYADDTVMAIRSIQPNNVISILQDIVLGIEEWCCHWRIVINALKSKLLLVHGKRINNVTVQSLFLFGTQVLIIANVSYLRVHLNWCFTWDNHFRYATNKTNTVLDQLIVLL</sequence>
<reference evidence="1 2" key="1">
    <citation type="submission" date="2013-11" db="EMBL/GenBank/DDBJ databases">
        <title>Genome sequencing of Stegodyphus mimosarum.</title>
        <authorList>
            <person name="Bechsgaard J."/>
        </authorList>
    </citation>
    <scope>NUCLEOTIDE SEQUENCE [LARGE SCALE GENOMIC DNA]</scope>
</reference>
<keyword evidence="2" id="KW-1185">Reference proteome</keyword>
<accession>A0A087U5F0</accession>
<dbReference type="AlphaFoldDB" id="A0A087U5F0"/>
<organism evidence="1 2">
    <name type="scientific">Stegodyphus mimosarum</name>
    <name type="common">African social velvet spider</name>
    <dbReference type="NCBI Taxonomy" id="407821"/>
    <lineage>
        <taxon>Eukaryota</taxon>
        <taxon>Metazoa</taxon>
        <taxon>Ecdysozoa</taxon>
        <taxon>Arthropoda</taxon>
        <taxon>Chelicerata</taxon>
        <taxon>Arachnida</taxon>
        <taxon>Araneae</taxon>
        <taxon>Araneomorphae</taxon>
        <taxon>Entelegynae</taxon>
        <taxon>Eresoidea</taxon>
        <taxon>Eresidae</taxon>
        <taxon>Stegodyphus</taxon>
    </lineage>
</organism>
<feature type="non-terminal residue" evidence="1">
    <location>
        <position position="131"/>
    </location>
</feature>
<dbReference type="Proteomes" id="UP000054359">
    <property type="component" value="Unassembled WGS sequence"/>
</dbReference>
<proteinExistence type="predicted"/>
<name>A0A087U5F0_STEMI</name>
<protein>
    <recommendedName>
        <fullName evidence="3">Reverse transcriptase domain-containing protein</fullName>
    </recommendedName>
</protein>
<evidence type="ECO:0008006" key="3">
    <source>
        <dbReference type="Google" id="ProtNLM"/>
    </source>
</evidence>
<dbReference type="EMBL" id="KK118265">
    <property type="protein sequence ID" value="KFM72589.1"/>
    <property type="molecule type" value="Genomic_DNA"/>
</dbReference>
<evidence type="ECO:0000313" key="2">
    <source>
        <dbReference type="Proteomes" id="UP000054359"/>
    </source>
</evidence>